<dbReference type="PROSITE" id="PS51669">
    <property type="entry name" value="4FE4S_MOW_BIS_MGD"/>
    <property type="match status" value="1"/>
</dbReference>
<dbReference type="PROSITE" id="PS00643">
    <property type="entry name" value="COMPLEX1_75K_3"/>
    <property type="match status" value="1"/>
</dbReference>
<gene>
    <name evidence="16" type="primary">nad11</name>
</gene>
<evidence type="ECO:0000256" key="11">
    <source>
        <dbReference type="ARBA" id="ARBA00073002"/>
    </source>
</evidence>
<evidence type="ECO:0000256" key="2">
    <source>
        <dbReference type="ARBA" id="ARBA00005404"/>
    </source>
</evidence>
<reference evidence="16" key="1">
    <citation type="journal article" date="2008" name="Mol. Biol. Evol.">
        <title>Mitochondrial genome evolution in the social amoebae.</title>
        <authorList>
            <person name="Heidel A.J."/>
            <person name="Gloeckner G."/>
        </authorList>
    </citation>
    <scope>NUCLEOTIDE SEQUENCE</scope>
    <source>
        <strain evidence="16">SH3</strain>
    </source>
</reference>
<dbReference type="EMBL" id="EU275727">
    <property type="protein sequence ID" value="ABX45228.1"/>
    <property type="molecule type" value="Genomic_DNA"/>
</dbReference>
<dbReference type="InterPro" id="IPR001041">
    <property type="entry name" value="2Fe-2S_ferredoxin-type"/>
</dbReference>
<comment type="cofactor">
    <cofactor evidence="1">
        <name>[4Fe-4S] cluster</name>
        <dbReference type="ChEBI" id="CHEBI:49883"/>
    </cofactor>
</comment>
<dbReference type="FunFam" id="3.10.20.740:FF:000001">
    <property type="entry name" value="NADH-quinone oxidoreductase subunit G"/>
    <property type="match status" value="1"/>
</dbReference>
<dbReference type="Pfam" id="PF10588">
    <property type="entry name" value="NADH-G_4Fe-4S_3"/>
    <property type="match status" value="1"/>
</dbReference>
<name>B2XXA6_CACFS</name>
<dbReference type="NCBIfam" id="TIGR01973">
    <property type="entry name" value="NuoG"/>
    <property type="match status" value="1"/>
</dbReference>
<dbReference type="InterPro" id="IPR000283">
    <property type="entry name" value="NADH_UbQ_OxRdtase_75kDa_su_CS"/>
</dbReference>
<evidence type="ECO:0000256" key="7">
    <source>
        <dbReference type="ARBA" id="ARBA00023014"/>
    </source>
</evidence>
<evidence type="ECO:0000259" key="15">
    <source>
        <dbReference type="PROSITE" id="PS51839"/>
    </source>
</evidence>
<evidence type="ECO:0000256" key="5">
    <source>
        <dbReference type="ARBA" id="ARBA00022967"/>
    </source>
</evidence>
<dbReference type="AlphaFoldDB" id="B2XXA6"/>
<evidence type="ECO:0000313" key="16">
    <source>
        <dbReference type="EMBL" id="ABX45228.1"/>
    </source>
</evidence>
<dbReference type="InterPro" id="IPR054351">
    <property type="entry name" value="NADH_UbQ_OxRdtase_ferredoxin"/>
</dbReference>
<comment type="similarity">
    <text evidence="2 12">Belongs to the complex I 75 kDa subunit family.</text>
</comment>
<organism evidence="16">
    <name type="scientific">Cavenderia fasciculata</name>
    <name type="common">Slime mold</name>
    <name type="synonym">Dictyostelium fasciculatum</name>
    <dbReference type="NCBI Taxonomy" id="261658"/>
    <lineage>
        <taxon>Eukaryota</taxon>
        <taxon>Amoebozoa</taxon>
        <taxon>Evosea</taxon>
        <taxon>Eumycetozoa</taxon>
        <taxon>Dictyostelia</taxon>
        <taxon>Acytosteliales</taxon>
        <taxon>Cavenderiaceae</taxon>
        <taxon>Cavenderia</taxon>
    </lineage>
</organism>
<dbReference type="Pfam" id="PF13510">
    <property type="entry name" value="Fer2_4"/>
    <property type="match status" value="1"/>
</dbReference>
<dbReference type="InterPro" id="IPR050123">
    <property type="entry name" value="Prok_molybdopt-oxidoreductase"/>
</dbReference>
<dbReference type="Pfam" id="PF22151">
    <property type="entry name" value="Fer4_NDSU1"/>
    <property type="match status" value="1"/>
</dbReference>
<dbReference type="SUPFAM" id="SSF54862">
    <property type="entry name" value="4Fe-4S ferredoxins"/>
    <property type="match status" value="1"/>
</dbReference>
<dbReference type="GO" id="GO:0016020">
    <property type="term" value="C:membrane"/>
    <property type="evidence" value="ECO:0007669"/>
    <property type="project" value="InterPro"/>
</dbReference>
<dbReference type="PROSITE" id="PS00641">
    <property type="entry name" value="COMPLEX1_75K_1"/>
    <property type="match status" value="1"/>
</dbReference>
<feature type="domain" description="4Fe-4S Mo/W bis-MGD-type" evidence="14">
    <location>
        <begin position="224"/>
        <end position="280"/>
    </location>
</feature>
<dbReference type="Gene3D" id="3.10.20.740">
    <property type="match status" value="1"/>
</dbReference>
<evidence type="ECO:0000256" key="3">
    <source>
        <dbReference type="ARBA" id="ARBA00022485"/>
    </source>
</evidence>
<evidence type="ECO:0000256" key="12">
    <source>
        <dbReference type="RuleBase" id="RU004523"/>
    </source>
</evidence>
<keyword evidence="16" id="KW-0496">Mitochondrion</keyword>
<dbReference type="KEGG" id="dfa:Difao_mp44"/>
<dbReference type="Pfam" id="PF22117">
    <property type="entry name" value="Fer4_Nqo3"/>
    <property type="match status" value="1"/>
</dbReference>
<dbReference type="SUPFAM" id="SSF53706">
    <property type="entry name" value="Formate dehydrogenase/DMSO reductase, domains 1-3"/>
    <property type="match status" value="1"/>
</dbReference>
<evidence type="ECO:0000256" key="4">
    <source>
        <dbReference type="ARBA" id="ARBA00022723"/>
    </source>
</evidence>
<proteinExistence type="inferred from homology"/>
<feature type="domain" description="2Fe-2S ferredoxin-type" evidence="13">
    <location>
        <begin position="1"/>
        <end position="85"/>
    </location>
</feature>
<dbReference type="PROSITE" id="PS51085">
    <property type="entry name" value="2FE2S_FER_2"/>
    <property type="match status" value="1"/>
</dbReference>
<dbReference type="CDD" id="cd00207">
    <property type="entry name" value="fer2"/>
    <property type="match status" value="1"/>
</dbReference>
<evidence type="ECO:0000256" key="9">
    <source>
        <dbReference type="ARBA" id="ARBA00034078"/>
    </source>
</evidence>
<dbReference type="GO" id="GO:0042773">
    <property type="term" value="P:ATP synthesis coupled electron transport"/>
    <property type="evidence" value="ECO:0007669"/>
    <property type="project" value="InterPro"/>
</dbReference>
<evidence type="ECO:0000259" key="14">
    <source>
        <dbReference type="PROSITE" id="PS51669"/>
    </source>
</evidence>
<dbReference type="InterPro" id="IPR019574">
    <property type="entry name" value="NADH_UbQ_OxRdtase_Gsu_4Fe4S-bd"/>
</dbReference>
<dbReference type="PROSITE" id="PS00642">
    <property type="entry name" value="COMPLEX1_75K_2"/>
    <property type="match status" value="1"/>
</dbReference>
<accession>B2XXA6</accession>
<dbReference type="PANTHER" id="PTHR43105">
    <property type="entry name" value="RESPIRATORY NITRATE REDUCTASE"/>
    <property type="match status" value="1"/>
</dbReference>
<evidence type="ECO:0000256" key="8">
    <source>
        <dbReference type="ARBA" id="ARBA00023027"/>
    </source>
</evidence>
<dbReference type="RefSeq" id="YP_001876554.1">
    <property type="nucleotide sequence ID" value="NC_010653.1"/>
</dbReference>
<dbReference type="PROSITE" id="PS51839">
    <property type="entry name" value="4FE4S_HC3"/>
    <property type="match status" value="1"/>
</dbReference>
<dbReference type="GeneID" id="6276302"/>
<keyword evidence="5" id="KW-1278">Translocase</keyword>
<dbReference type="CDD" id="cd02774">
    <property type="entry name" value="MopB_Res-Cmplx1_Nad11-M"/>
    <property type="match status" value="1"/>
</dbReference>
<dbReference type="GO" id="GO:0051539">
    <property type="term" value="F:4 iron, 4 sulfur cluster binding"/>
    <property type="evidence" value="ECO:0007669"/>
    <property type="project" value="UniProtKB-KW"/>
</dbReference>
<dbReference type="SMART" id="SM00929">
    <property type="entry name" value="NADH-G_4Fe-4S_3"/>
    <property type="match status" value="1"/>
</dbReference>
<dbReference type="InterPro" id="IPR010228">
    <property type="entry name" value="NADH_UbQ_OxRdtase_Gsu"/>
</dbReference>
<dbReference type="InterPro" id="IPR006656">
    <property type="entry name" value="Mopterin_OxRdtase"/>
</dbReference>
<dbReference type="PANTHER" id="PTHR43105:SF13">
    <property type="entry name" value="NADH-UBIQUINONE OXIDOREDUCTASE 75 KDA SUBUNIT, MITOCHONDRIAL"/>
    <property type="match status" value="1"/>
</dbReference>
<keyword evidence="6" id="KW-0408">Iron</keyword>
<dbReference type="InterPro" id="IPR006963">
    <property type="entry name" value="Mopterin_OxRdtase_4Fe-4S_dom"/>
</dbReference>
<dbReference type="InterPro" id="IPR036010">
    <property type="entry name" value="2Fe-2S_ferredoxin-like_sf"/>
</dbReference>
<keyword evidence="3" id="KW-0004">4Fe-4S</keyword>
<comment type="cofactor">
    <cofactor evidence="9">
        <name>[2Fe-2S] cluster</name>
        <dbReference type="ChEBI" id="CHEBI:190135"/>
    </cofactor>
</comment>
<dbReference type="Gene3D" id="3.30.70.20">
    <property type="match status" value="1"/>
</dbReference>
<keyword evidence="4" id="KW-0479">Metal-binding</keyword>
<dbReference type="FunFam" id="3.30.70.20:FF:000002">
    <property type="entry name" value="NADH-ubiquinone oxidoreductase 75 kDa subunit"/>
    <property type="match status" value="1"/>
</dbReference>
<protein>
    <recommendedName>
        <fullName evidence="11">NADH-ubiquinone oxidoreductase 75 kDa subunit</fullName>
    </recommendedName>
</protein>
<evidence type="ECO:0000256" key="6">
    <source>
        <dbReference type="ARBA" id="ARBA00023004"/>
    </source>
</evidence>
<keyword evidence="7" id="KW-0411">Iron-sulfur</keyword>
<geneLocation type="mitochondrion" evidence="16"/>
<dbReference type="GO" id="GO:0046872">
    <property type="term" value="F:metal ion binding"/>
    <property type="evidence" value="ECO:0007669"/>
    <property type="project" value="UniProtKB-KW"/>
</dbReference>
<evidence type="ECO:0000256" key="1">
    <source>
        <dbReference type="ARBA" id="ARBA00001966"/>
    </source>
</evidence>
<dbReference type="GO" id="GO:0016651">
    <property type="term" value="F:oxidoreductase activity, acting on NAD(P)H"/>
    <property type="evidence" value="ECO:0007669"/>
    <property type="project" value="InterPro"/>
</dbReference>
<dbReference type="SUPFAM" id="SSF54292">
    <property type="entry name" value="2Fe-2S ferredoxin-like"/>
    <property type="match status" value="1"/>
</dbReference>
<dbReference type="GO" id="GO:0008137">
    <property type="term" value="F:NADH dehydrogenase (ubiquinone) activity"/>
    <property type="evidence" value="ECO:0007669"/>
    <property type="project" value="InterPro"/>
</dbReference>
<dbReference type="Pfam" id="PF00384">
    <property type="entry name" value="Molybdopterin"/>
    <property type="match status" value="1"/>
</dbReference>
<evidence type="ECO:0000259" key="13">
    <source>
        <dbReference type="PROSITE" id="PS51085"/>
    </source>
</evidence>
<feature type="domain" description="4Fe-4S His(Cys)3-ligated-type" evidence="15">
    <location>
        <begin position="85"/>
        <end position="124"/>
    </location>
</feature>
<evidence type="ECO:0000256" key="10">
    <source>
        <dbReference type="ARBA" id="ARBA00054960"/>
    </source>
</evidence>
<comment type="function">
    <text evidence="10">Core subunit of the mitochondrial membrane respiratory chain NADH dehydrogenase (Complex I) that is believed to belong to the minimal assembly required for catalysis. Complex I functions in the transfer of electrons from NADH to the respiratory chain. The immediate electron acceptor for the enzyme is believed to be ubiquinone. This is the largest subunit of complex I and it is a component of the iron-sulfur (IP) fragment of the enzyme. It may form part of the active site crevice where NADH is oxidized.</text>
</comment>
<keyword evidence="8" id="KW-0520">NAD</keyword>
<sequence length="682" mass="79440">MIIYFKINDVEYEIDERQEELTVLQGCLKYGIEIPRFCYHEKLTIAGNCRMCLVYVTNNEKLVASCGLPLDEDFDDEGIYTEVDEILRAREGVMEFLLINHPLDCPICDQGGECDLQDQTMLYGLDTGRFYINKRAVEIKNFGVLIKAIMTRCIHCTRCVRFLTEIAGVYNLGVLGRGFNMEIGTYNTNKNIITSEVSGNIIDLCPVGALTSQMYAYKGRPWELKSINGLDVFDPLLTNVNIQLKGLEIMRILPKSNDDINEEWLTDKLRFHYDSYKKLIEKRSKFPKYKLKNNKYIIIDWKKAIRIVFSLIFDANQLEVIFGNKLPIEVLALYKGIFNKMGVNTYSMENVLNYGSINYDFRENYLNKNILTNVEKNDLVFLIGSNLRVESPLLNIRLRNLNFNEEQVKSKKIIILGNKFFWKADSKYIGSKISTLLKVLEGRHEICKSLSTAKNPLIIFGSNCYLKFNFNFGKIKNYFIKQLNLKSENLIIINKEVNFNSAMELGLNLTKIKNNKEIKKVVYCIDSTEFDVNKDTNQIIIYQGIINEYLENKIDLYLPSKFYFEDKLEFINMVGKKVESAPINITSNSTIKLHKLIGKVFYYFVTGAVNVQANTYIKYQNEWSSYASNKYEEKEIFINKYLTFNNIISDYYSNDMIIRNSKRLEMHKNMLKNFKNNYKQEN</sequence>